<dbReference type="Proteomes" id="UP000293902">
    <property type="component" value="Chromosome"/>
</dbReference>
<dbReference type="Proteomes" id="UP000248798">
    <property type="component" value="Unassembled WGS sequence"/>
</dbReference>
<reference evidence="2 3" key="1">
    <citation type="submission" date="2018-06" db="EMBL/GenBank/DDBJ databases">
        <title>Complete Genome Sequence of Desulfobacter hydrogenophilus (DSM3380).</title>
        <authorList>
            <person name="Marietou A."/>
            <person name="Schreiber L."/>
            <person name="Marshall I."/>
            <person name="Jorgensen B."/>
        </authorList>
    </citation>
    <scope>NUCLEOTIDE SEQUENCE [LARGE SCALE GENOMIC DNA]</scope>
    <source>
        <strain evidence="2 3">DSM 3380</strain>
    </source>
</reference>
<dbReference type="AlphaFoldDB" id="A0A328FJI7"/>
<evidence type="ECO:0000313" key="2">
    <source>
        <dbReference type="EMBL" id="RAM03075.1"/>
    </source>
</evidence>
<dbReference type="EMBL" id="QLNI01000008">
    <property type="protein sequence ID" value="RAM03075.1"/>
    <property type="molecule type" value="Genomic_DNA"/>
</dbReference>
<sequence>MESNTTFVSPDVLTTRQPFEKLFPIQEETLSAISQDMEVNGFDPVFPLVVWKEGNVLVDGHTRFAAAKNMKLDQVPIVYKSFEDEDDALLYSFHAQRNRRNMSDDDIVKCLALLDVVHKKEEADQKTTRKAENEIRAKELGISPQKVDKARKVMEYGSPDIQEQIQAGEKSINKAFNEVQAQRRESGEIRGKETDGLGLSAKYTQSLGRFLKELTRIREQGWQEVSQEKAVADIEAILDLIRDLDT</sequence>
<accession>A0A328FJI7</accession>
<organism evidence="2 3">
    <name type="scientific">Desulfobacter hydrogenophilus</name>
    <dbReference type="NCBI Taxonomy" id="2291"/>
    <lineage>
        <taxon>Bacteria</taxon>
        <taxon>Pseudomonadati</taxon>
        <taxon>Thermodesulfobacteriota</taxon>
        <taxon>Desulfobacteria</taxon>
        <taxon>Desulfobacterales</taxon>
        <taxon>Desulfobacteraceae</taxon>
        <taxon>Desulfobacter</taxon>
    </lineage>
</organism>
<dbReference type="EMBL" id="CP036313">
    <property type="protein sequence ID" value="QBH12839.1"/>
    <property type="molecule type" value="Genomic_DNA"/>
</dbReference>
<gene>
    <name evidence="2" type="ORF">DO021_05495</name>
    <name evidence="1" type="ORF">EYB58_07880</name>
</gene>
<dbReference type="RefSeq" id="WP_111954522.1">
    <property type="nucleotide sequence ID" value="NZ_CP036313.1"/>
</dbReference>
<dbReference type="Gene3D" id="3.90.1530.10">
    <property type="entry name" value="Conserved hypothetical protein from pyrococcus furiosus pfu- 392566-001, ParB domain"/>
    <property type="match status" value="1"/>
</dbReference>
<proteinExistence type="predicted"/>
<keyword evidence="4" id="KW-1185">Reference proteome</keyword>
<dbReference type="InterPro" id="IPR036086">
    <property type="entry name" value="ParB/Sulfiredoxin_sf"/>
</dbReference>
<protein>
    <submittedName>
        <fullName evidence="2">Chromosome partitioning protein ParB</fullName>
    </submittedName>
</protein>
<evidence type="ECO:0000313" key="1">
    <source>
        <dbReference type="EMBL" id="QBH12839.1"/>
    </source>
</evidence>
<evidence type="ECO:0000313" key="4">
    <source>
        <dbReference type="Proteomes" id="UP000293902"/>
    </source>
</evidence>
<reference evidence="1 4" key="2">
    <citation type="submission" date="2019-02" db="EMBL/GenBank/DDBJ databases">
        <title>Complete genome sequence of Desulfobacter hydrogenophilus AcRS1.</title>
        <authorList>
            <person name="Marietou A."/>
            <person name="Lund M.B."/>
            <person name="Marshall I.P.G."/>
            <person name="Schreiber L."/>
            <person name="Jorgensen B."/>
        </authorList>
    </citation>
    <scope>NUCLEOTIDE SEQUENCE [LARGE SCALE GENOMIC DNA]</scope>
    <source>
        <strain evidence="1 4">AcRS1</strain>
    </source>
</reference>
<evidence type="ECO:0000313" key="3">
    <source>
        <dbReference type="Proteomes" id="UP000248798"/>
    </source>
</evidence>
<name>A0A328FJI7_9BACT</name>
<dbReference type="OrthoDB" id="5415027at2"/>
<dbReference type="SUPFAM" id="SSF110849">
    <property type="entry name" value="ParB/Sulfiredoxin"/>
    <property type="match status" value="1"/>
</dbReference>